<name>A0A6G0YW09_APHCR</name>
<keyword evidence="3" id="KW-1185">Reference proteome</keyword>
<proteinExistence type="predicted"/>
<evidence type="ECO:0000313" key="2">
    <source>
        <dbReference type="EMBL" id="KAF0762247.1"/>
    </source>
</evidence>
<reference evidence="2 3" key="1">
    <citation type="submission" date="2019-08" db="EMBL/GenBank/DDBJ databases">
        <title>Whole genome of Aphis craccivora.</title>
        <authorList>
            <person name="Voronova N.V."/>
            <person name="Shulinski R.S."/>
            <person name="Bandarenka Y.V."/>
            <person name="Zhorov D.G."/>
            <person name="Warner D."/>
        </authorList>
    </citation>
    <scope>NUCLEOTIDE SEQUENCE [LARGE SCALE GENOMIC DNA]</scope>
    <source>
        <strain evidence="2">180601</strain>
        <tissue evidence="2">Whole Body</tissue>
    </source>
</reference>
<feature type="transmembrane region" description="Helical" evidence="1">
    <location>
        <begin position="50"/>
        <end position="70"/>
    </location>
</feature>
<organism evidence="2 3">
    <name type="scientific">Aphis craccivora</name>
    <name type="common">Cowpea aphid</name>
    <dbReference type="NCBI Taxonomy" id="307492"/>
    <lineage>
        <taxon>Eukaryota</taxon>
        <taxon>Metazoa</taxon>
        <taxon>Ecdysozoa</taxon>
        <taxon>Arthropoda</taxon>
        <taxon>Hexapoda</taxon>
        <taxon>Insecta</taxon>
        <taxon>Pterygota</taxon>
        <taxon>Neoptera</taxon>
        <taxon>Paraneoptera</taxon>
        <taxon>Hemiptera</taxon>
        <taxon>Sternorrhyncha</taxon>
        <taxon>Aphidomorpha</taxon>
        <taxon>Aphidoidea</taxon>
        <taxon>Aphididae</taxon>
        <taxon>Aphidini</taxon>
        <taxon>Aphis</taxon>
        <taxon>Aphis</taxon>
    </lineage>
</organism>
<keyword evidence="2" id="KW-0695">RNA-directed DNA polymerase</keyword>
<sequence>MKLMITNSVYYHTICCDRGSLIGDNVNVSVRRGGVLSQNRVLIKDNNIELYVKLSIGSLILLIGAVYSIFFSNCKFLLTIPLLYLYYLSLSTSTFPAVWKTICEDQHGFISGKSTTTRIKIVSCFNSKYS</sequence>
<dbReference type="GO" id="GO:0003964">
    <property type="term" value="F:RNA-directed DNA polymerase activity"/>
    <property type="evidence" value="ECO:0007669"/>
    <property type="project" value="UniProtKB-KW"/>
</dbReference>
<accession>A0A6G0YW09</accession>
<keyword evidence="1" id="KW-0472">Membrane</keyword>
<evidence type="ECO:0000313" key="3">
    <source>
        <dbReference type="Proteomes" id="UP000478052"/>
    </source>
</evidence>
<keyword evidence="1" id="KW-1133">Transmembrane helix</keyword>
<feature type="transmembrane region" description="Helical" evidence="1">
    <location>
        <begin position="76"/>
        <end position="99"/>
    </location>
</feature>
<evidence type="ECO:0000256" key="1">
    <source>
        <dbReference type="SAM" id="Phobius"/>
    </source>
</evidence>
<gene>
    <name evidence="2" type="ORF">FWK35_00004639</name>
</gene>
<protein>
    <submittedName>
        <fullName evidence="2">LINE-1 reverse transcriptase</fullName>
    </submittedName>
</protein>
<dbReference type="EMBL" id="VUJU01002185">
    <property type="protein sequence ID" value="KAF0762247.1"/>
    <property type="molecule type" value="Genomic_DNA"/>
</dbReference>
<keyword evidence="2" id="KW-0548">Nucleotidyltransferase</keyword>
<dbReference type="AlphaFoldDB" id="A0A6G0YW09"/>
<keyword evidence="2" id="KW-0808">Transferase</keyword>
<comment type="caution">
    <text evidence="2">The sequence shown here is derived from an EMBL/GenBank/DDBJ whole genome shotgun (WGS) entry which is preliminary data.</text>
</comment>
<keyword evidence="1" id="KW-0812">Transmembrane</keyword>
<dbReference type="Proteomes" id="UP000478052">
    <property type="component" value="Unassembled WGS sequence"/>
</dbReference>